<dbReference type="Gene3D" id="3.30.70.100">
    <property type="match status" value="1"/>
</dbReference>
<dbReference type="Pfam" id="PF00581">
    <property type="entry name" value="Rhodanese"/>
    <property type="match status" value="1"/>
</dbReference>
<evidence type="ECO:0000313" key="2">
    <source>
        <dbReference type="EMBL" id="GMH54868.1"/>
    </source>
</evidence>
<evidence type="ECO:0000313" key="3">
    <source>
        <dbReference type="Proteomes" id="UP001165085"/>
    </source>
</evidence>
<feature type="domain" description="Rhodanese" evidence="1">
    <location>
        <begin position="173"/>
        <end position="280"/>
    </location>
</feature>
<dbReference type="Pfam" id="PF17773">
    <property type="entry name" value="UPF0176_N"/>
    <property type="match status" value="1"/>
</dbReference>
<dbReference type="InterPro" id="IPR020936">
    <property type="entry name" value="TrhO"/>
</dbReference>
<name>A0A9W7DY23_9STRA</name>
<dbReference type="SMART" id="SM00450">
    <property type="entry name" value="RHOD"/>
    <property type="match status" value="1"/>
</dbReference>
<gene>
    <name evidence="2" type="ORF">TrST_g3696</name>
</gene>
<dbReference type="InterPro" id="IPR022111">
    <property type="entry name" value="Rhodanese_C"/>
</dbReference>
<reference evidence="3" key="1">
    <citation type="journal article" date="2023" name="Commun. Biol.">
        <title>Genome analysis of Parmales, the sister group of diatoms, reveals the evolutionary specialization of diatoms from phago-mixotrophs to photoautotrophs.</title>
        <authorList>
            <person name="Ban H."/>
            <person name="Sato S."/>
            <person name="Yoshikawa S."/>
            <person name="Yamada K."/>
            <person name="Nakamura Y."/>
            <person name="Ichinomiya M."/>
            <person name="Sato N."/>
            <person name="Blanc-Mathieu R."/>
            <person name="Endo H."/>
            <person name="Kuwata A."/>
            <person name="Ogata H."/>
        </authorList>
    </citation>
    <scope>NUCLEOTIDE SEQUENCE [LARGE SCALE GENOMIC DNA]</scope>
    <source>
        <strain evidence="3">NIES 3701</strain>
    </source>
</reference>
<organism evidence="2 3">
    <name type="scientific">Triparma strigata</name>
    <dbReference type="NCBI Taxonomy" id="1606541"/>
    <lineage>
        <taxon>Eukaryota</taxon>
        <taxon>Sar</taxon>
        <taxon>Stramenopiles</taxon>
        <taxon>Ochrophyta</taxon>
        <taxon>Bolidophyceae</taxon>
        <taxon>Parmales</taxon>
        <taxon>Triparmaceae</taxon>
        <taxon>Triparma</taxon>
    </lineage>
</organism>
<dbReference type="OrthoDB" id="25002at2759"/>
<dbReference type="InterPro" id="IPR040503">
    <property type="entry name" value="TRHO_N"/>
</dbReference>
<proteinExistence type="predicted"/>
<dbReference type="PANTHER" id="PTHR43268:SF7">
    <property type="entry name" value="RHODANESE DOMAIN-CONTAINING PROTEIN"/>
    <property type="match status" value="1"/>
</dbReference>
<dbReference type="PROSITE" id="PS50206">
    <property type="entry name" value="RHODANESE_3"/>
    <property type="match status" value="1"/>
</dbReference>
<dbReference type="Gene3D" id="3.40.250.10">
    <property type="entry name" value="Rhodanese-like domain"/>
    <property type="match status" value="1"/>
</dbReference>
<dbReference type="SUPFAM" id="SSF52821">
    <property type="entry name" value="Rhodanese/Cell cycle control phosphatase"/>
    <property type="match status" value="1"/>
</dbReference>
<dbReference type="InterPro" id="IPR001763">
    <property type="entry name" value="Rhodanese-like_dom"/>
</dbReference>
<evidence type="ECO:0000259" key="1">
    <source>
        <dbReference type="PROSITE" id="PS50206"/>
    </source>
</evidence>
<dbReference type="InterPro" id="IPR036873">
    <property type="entry name" value="Rhodanese-like_dom_sf"/>
</dbReference>
<dbReference type="PANTHER" id="PTHR43268">
    <property type="entry name" value="THIOSULFATE SULFURTRANSFERASE/RHODANESE-LIKE DOMAIN-CONTAINING PROTEIN 2"/>
    <property type="match status" value="1"/>
</dbReference>
<protein>
    <recommendedName>
        <fullName evidence="1">Rhodanese domain-containing protein</fullName>
    </recommendedName>
</protein>
<dbReference type="Proteomes" id="UP001165085">
    <property type="component" value="Unassembled WGS sequence"/>
</dbReference>
<dbReference type="EMBL" id="BRXY01000030">
    <property type="protein sequence ID" value="GMH54868.1"/>
    <property type="molecule type" value="Genomic_DNA"/>
</dbReference>
<dbReference type="Pfam" id="PF12368">
    <property type="entry name" value="Rhodanese_C"/>
    <property type="match status" value="1"/>
</dbReference>
<sequence>MSSSSSSTTTCSKSLGKWFPTATVRKTIALNPSETCSLLLFYHYVRPSMSQARADHLKTFLDKMTAETKVGGRLRCAQEGLNCTISGTYSQVRDFSDRLKTWGTSSLPDGVKGPFEEGVDFKYVDSLPPSRAFKDVKVLPVTELVFYGVSESSAPLSNGGVHLQPKEYHEKMEEDNTVIIDVRNTYEADIGKFNGQEKVGGAEYIDPKMRKSTDFKSWLSKEETKEQIKGKQILMYCTGGVRCERASALLKNEMGDNVKDVYQLQGGIEKYIQEFPDGGHWRGKNFVFDKREAFGVKSMEGVGGVVEGKKKKKKKKKTDEEEEEILGNCCVCAQKWDRYIGKKKCYTCGVPVLMCDKCLTLKPDKTPGRKLEVRCTLCKEEGVEVPAADLELTANGIGAVKKDSSQNAAAPSVLKWGGGQAKEKKEKRKMKRKMCKFGAECTRTDCWFSHDTCKVTTGNSQKKFNVDS</sequence>
<comment type="caution">
    <text evidence="2">The sequence shown here is derived from an EMBL/GenBank/DDBJ whole genome shotgun (WGS) entry which is preliminary data.</text>
</comment>
<keyword evidence="3" id="KW-1185">Reference proteome</keyword>
<dbReference type="AlphaFoldDB" id="A0A9W7DY23"/>
<accession>A0A9W7DY23</accession>